<evidence type="ECO:0000256" key="6">
    <source>
        <dbReference type="ARBA" id="ARBA00023136"/>
    </source>
</evidence>
<dbReference type="OrthoDB" id="9794346at2"/>
<comment type="function">
    <text evidence="7">Part of the tripartite ATP-independent periplasmic (TRAP) transport system.</text>
</comment>
<evidence type="ECO:0000259" key="8">
    <source>
        <dbReference type="Pfam" id="PF04290"/>
    </source>
</evidence>
<keyword evidence="2 7" id="KW-0813">Transport</keyword>
<dbReference type="EMBL" id="PVTD01000001">
    <property type="protein sequence ID" value="PRY26226.1"/>
    <property type="molecule type" value="Genomic_DNA"/>
</dbReference>
<reference evidence="9 10" key="1">
    <citation type="submission" date="2018-03" db="EMBL/GenBank/DDBJ databases">
        <title>Genomic Encyclopedia of Archaeal and Bacterial Type Strains, Phase II (KMG-II): from individual species to whole genera.</title>
        <authorList>
            <person name="Goeker M."/>
        </authorList>
    </citation>
    <scope>NUCLEOTIDE SEQUENCE [LARGE SCALE GENOMIC DNA]</scope>
    <source>
        <strain evidence="9 10">DSM 29328</strain>
    </source>
</reference>
<dbReference type="Pfam" id="PF04290">
    <property type="entry name" value="DctQ"/>
    <property type="match status" value="1"/>
</dbReference>
<gene>
    <name evidence="9" type="ORF">CLV78_101321</name>
</gene>
<feature type="transmembrane region" description="Helical" evidence="7">
    <location>
        <begin position="48"/>
        <end position="73"/>
    </location>
</feature>
<comment type="subcellular location">
    <subcellularLocation>
        <location evidence="7">Cell inner membrane</location>
        <topology evidence="7">Multi-pass membrane protein</topology>
    </subcellularLocation>
    <subcellularLocation>
        <location evidence="1">Cell membrane</location>
        <topology evidence="1">Multi-pass membrane protein</topology>
    </subcellularLocation>
</comment>
<feature type="transmembrane region" description="Helical" evidence="7">
    <location>
        <begin position="6"/>
        <end position="27"/>
    </location>
</feature>
<keyword evidence="3" id="KW-1003">Cell membrane</keyword>
<proteinExistence type="inferred from homology"/>
<feature type="transmembrane region" description="Helical" evidence="7">
    <location>
        <begin position="248"/>
        <end position="270"/>
    </location>
</feature>
<keyword evidence="7" id="KW-0997">Cell inner membrane</keyword>
<keyword evidence="4 7" id="KW-0812">Transmembrane</keyword>
<dbReference type="InterPro" id="IPR055348">
    <property type="entry name" value="DctQ"/>
</dbReference>
<evidence type="ECO:0000256" key="1">
    <source>
        <dbReference type="ARBA" id="ARBA00004651"/>
    </source>
</evidence>
<dbReference type="Proteomes" id="UP000239480">
    <property type="component" value="Unassembled WGS sequence"/>
</dbReference>
<dbReference type="GO" id="GO:0005886">
    <property type="term" value="C:plasma membrane"/>
    <property type="evidence" value="ECO:0007669"/>
    <property type="project" value="UniProtKB-SubCell"/>
</dbReference>
<sequence length="304" mass="34644">MGLVEAWGGSAVGWFFANIIEAYYNFFYAISHPGLWLDWSNKEAIMRFAYYGGSVEFFFVVFTAFLTLTAIGLVWNRVLWGVVIGLEGFANTIGRFVAWAGLLMVLQQIVIVFMQRIFAASQISMGFGSAVTFDVSWWAEELKLYNAAIVALCATYTFVQGGHVRVDLVYSVVRYRTRKIIDMVGSLVFMMPVAVLVWMYGWFFMWRHLITPKISASDKLELMLKKSRIVKWNVETIGFSPNGFNAYFLFKLLLVAFAGLVFLQAIAFFYRSYLEWKEGPESEGKHLDKDKLGDADAELVAEIH</sequence>
<keyword evidence="5 7" id="KW-1133">Transmembrane helix</keyword>
<dbReference type="AlphaFoldDB" id="A0A2T0RYG0"/>
<dbReference type="RefSeq" id="WP_106203020.1">
    <property type="nucleotide sequence ID" value="NZ_PVTD01000001.1"/>
</dbReference>
<organism evidence="9 10">
    <name type="scientific">Aliiruegeria haliotis</name>
    <dbReference type="NCBI Taxonomy" id="1280846"/>
    <lineage>
        <taxon>Bacteria</taxon>
        <taxon>Pseudomonadati</taxon>
        <taxon>Pseudomonadota</taxon>
        <taxon>Alphaproteobacteria</taxon>
        <taxon>Rhodobacterales</taxon>
        <taxon>Roseobacteraceae</taxon>
        <taxon>Aliiruegeria</taxon>
    </lineage>
</organism>
<evidence type="ECO:0000313" key="10">
    <source>
        <dbReference type="Proteomes" id="UP000239480"/>
    </source>
</evidence>
<evidence type="ECO:0000313" key="9">
    <source>
        <dbReference type="EMBL" id="PRY26226.1"/>
    </source>
</evidence>
<dbReference type="GO" id="GO:0022857">
    <property type="term" value="F:transmembrane transporter activity"/>
    <property type="evidence" value="ECO:0007669"/>
    <property type="project" value="UniProtKB-UniRule"/>
</dbReference>
<accession>A0A2T0RYG0</accession>
<evidence type="ECO:0000256" key="4">
    <source>
        <dbReference type="ARBA" id="ARBA00022692"/>
    </source>
</evidence>
<keyword evidence="6 7" id="KW-0472">Membrane</keyword>
<evidence type="ECO:0000256" key="7">
    <source>
        <dbReference type="RuleBase" id="RU369079"/>
    </source>
</evidence>
<name>A0A2T0RYG0_9RHOB</name>
<evidence type="ECO:0000256" key="5">
    <source>
        <dbReference type="ARBA" id="ARBA00022989"/>
    </source>
</evidence>
<feature type="domain" description="Tripartite ATP-independent periplasmic transporters DctQ component" evidence="8">
    <location>
        <begin position="135"/>
        <end position="204"/>
    </location>
</feature>
<comment type="similarity">
    <text evidence="7">Belongs to the TRAP transporter small permease family.</text>
</comment>
<feature type="transmembrane region" description="Helical" evidence="7">
    <location>
        <begin position="180"/>
        <end position="203"/>
    </location>
</feature>
<evidence type="ECO:0000256" key="3">
    <source>
        <dbReference type="ARBA" id="ARBA00022475"/>
    </source>
</evidence>
<evidence type="ECO:0000256" key="2">
    <source>
        <dbReference type="ARBA" id="ARBA00022448"/>
    </source>
</evidence>
<protein>
    <recommendedName>
        <fullName evidence="7">TRAP transporter small permease protein</fullName>
    </recommendedName>
</protein>
<comment type="subunit">
    <text evidence="7">The complex comprises the extracytoplasmic solute receptor protein and the two transmembrane proteins.</text>
</comment>
<feature type="transmembrane region" description="Helical" evidence="7">
    <location>
        <begin position="79"/>
        <end position="105"/>
    </location>
</feature>
<comment type="caution">
    <text evidence="9">The sequence shown here is derived from an EMBL/GenBank/DDBJ whole genome shotgun (WGS) entry which is preliminary data.</text>
</comment>
<comment type="caution">
    <text evidence="7">Lacks conserved residue(s) required for the propagation of feature annotation.</text>
</comment>
<keyword evidence="10" id="KW-1185">Reference proteome</keyword>